<evidence type="ECO:0000313" key="10">
    <source>
        <dbReference type="EMBL" id="PZX48515.1"/>
    </source>
</evidence>
<dbReference type="GO" id="GO:0004180">
    <property type="term" value="F:carboxypeptidase activity"/>
    <property type="evidence" value="ECO:0007669"/>
    <property type="project" value="UniProtKB-KW"/>
</dbReference>
<dbReference type="Proteomes" id="UP000248882">
    <property type="component" value="Unassembled WGS sequence"/>
</dbReference>
<dbReference type="PANTHER" id="PTHR30069:SF46">
    <property type="entry name" value="OAR PROTEIN"/>
    <property type="match status" value="1"/>
</dbReference>
<dbReference type="InterPro" id="IPR057601">
    <property type="entry name" value="Oar-like_b-barrel"/>
</dbReference>
<keyword evidence="4" id="KW-0812">Transmembrane</keyword>
<sequence>MRQNLLKSLMSLLLVVVATISMTQAQVTTSSVVGLVEDAQGETLPGANVVATHVPSGTRYGAVTNLDGRFTIPNMRIGGPYTIQVSFIGYQAATYDNVVLRLGEPFSLSITLNDDSTELGEVIVSATKSSEFDSNKTGTSTSISTKQLTDLPQINRSVTEFTRLTPQANGTSFAGRDSRYNNLQVDGANFNNGFGLSSNPLPGGNSQPISLDAIEQISVNIAPFDVTQSGFTGAGINAVTRSGTNTFTGSAYYFNKNQNLQGKKIGDVELEATDAATNNFGFRLGGPLIKNKLFFFVNAEREVNTGANASGANLWKASTDGISDPENNIARTSVADLEAVQSHLINQWGYDPGRYQGYANEAEQASTKFLARIDWNINDKHKLAVRYNQVVGTSPQTTNATSGPRPRTPFPSGARVGPNSIAFENSAYGFENSVRSLTAELNSYFSSKISNQFLVTYSKIQDTRTTPGPEFPMVDIWDGGNMIDDGMGNLVKDPGEMNYMTFGTELFSYNNDVINENLSFINNLTYTEGRHTFTAGAAFELQKFGNSYVRMGTSYYRYASVEDFLTTGTANEVAPTMFGLTYPYEGQETYARVNFGLASLYAQDKFAVNDKLTLTLGLRAELPIYLNDLTPNQSINDLTLLDKDYNPKNYDSGSWPDSKVMLSPRFGFNYDVMGDRSLILRGGTGIFTGRVPFVWLTNMPTGAGVLQNNVEPGSYEQVAGWIGNVNFQPEKYYYVENPPAGAEDVFIKNPTEGAPSSFALVDTEFKMPSVWRTSLGADYQLGDSPFMLTADLLYTKDINGVFQFGANRAISPDNMNSAGDDREVVLPGNSVAYNPAMGANNATILTNTDVKGHAFSATVGLSVLEYNGLSGSVFYTYSAAEEVSSNSGSNASSAWGASPNINSPNDQQLHISDFALPNRIVANLSYRIEYARHFATTVGVYYTGGNQGRVSYTYGNDVNGDGINADLLFIPENTADFNFVDIVSNGNVVYTAAEQRSAFDKYVADNDLEQYRGGYVPRNATIMPWLSRFDVRILQDIFTNIGEKRNTLQLSLDAVNFGNLLNKDWGVAQTTNGSQNLISRSGSVSANPNYVMNQVSGQLPTTPYQNVSNFSTTWSMQLGIRYIF</sequence>
<dbReference type="RefSeq" id="WP_111321945.1">
    <property type="nucleotide sequence ID" value="NZ_QKZT01000019.1"/>
</dbReference>
<comment type="caution">
    <text evidence="10">The sequence shown here is derived from an EMBL/GenBank/DDBJ whole genome shotgun (WGS) entry which is preliminary data.</text>
</comment>
<dbReference type="PANTHER" id="PTHR30069">
    <property type="entry name" value="TONB-DEPENDENT OUTER MEMBRANE RECEPTOR"/>
    <property type="match status" value="1"/>
</dbReference>
<dbReference type="SUPFAM" id="SSF49464">
    <property type="entry name" value="Carboxypeptidase regulatory domain-like"/>
    <property type="match status" value="1"/>
</dbReference>
<dbReference type="GO" id="GO:0015344">
    <property type="term" value="F:siderophore uptake transmembrane transporter activity"/>
    <property type="evidence" value="ECO:0007669"/>
    <property type="project" value="TreeGrafter"/>
</dbReference>
<evidence type="ECO:0000256" key="2">
    <source>
        <dbReference type="ARBA" id="ARBA00022448"/>
    </source>
</evidence>
<proteinExistence type="predicted"/>
<feature type="compositionally biased region" description="Polar residues" evidence="7">
    <location>
        <begin position="393"/>
        <end position="402"/>
    </location>
</feature>
<protein>
    <submittedName>
        <fullName evidence="10">Carboxypeptidase family protein</fullName>
    </submittedName>
</protein>
<keyword evidence="3" id="KW-1134">Transmembrane beta strand</keyword>
<evidence type="ECO:0000256" key="3">
    <source>
        <dbReference type="ARBA" id="ARBA00022452"/>
    </source>
</evidence>
<feature type="region of interest" description="Disordered" evidence="7">
    <location>
        <begin position="393"/>
        <end position="416"/>
    </location>
</feature>
<feature type="domain" description="TonB-dependent transporter Oar-like beta-barrel" evidence="9">
    <location>
        <begin position="239"/>
        <end position="1062"/>
    </location>
</feature>
<name>A0A2W7RCP8_9BACT</name>
<evidence type="ECO:0000256" key="5">
    <source>
        <dbReference type="ARBA" id="ARBA00023136"/>
    </source>
</evidence>
<organism evidence="10 11">
    <name type="scientific">Algoriphagus chordae</name>
    <dbReference type="NCBI Taxonomy" id="237019"/>
    <lineage>
        <taxon>Bacteria</taxon>
        <taxon>Pseudomonadati</taxon>
        <taxon>Bacteroidota</taxon>
        <taxon>Cytophagia</taxon>
        <taxon>Cytophagales</taxon>
        <taxon>Cyclobacteriaceae</taxon>
        <taxon>Algoriphagus</taxon>
    </lineage>
</organism>
<dbReference type="Gene3D" id="2.40.170.20">
    <property type="entry name" value="TonB-dependent receptor, beta-barrel domain"/>
    <property type="match status" value="1"/>
</dbReference>
<comment type="subcellular location">
    <subcellularLocation>
        <location evidence="1">Cell outer membrane</location>
        <topology evidence="1">Multi-pass membrane protein</topology>
    </subcellularLocation>
</comment>
<reference evidence="10 11" key="1">
    <citation type="submission" date="2018-06" db="EMBL/GenBank/DDBJ databases">
        <title>Genomic Encyclopedia of Archaeal and Bacterial Type Strains, Phase II (KMG-II): from individual species to whole genera.</title>
        <authorList>
            <person name="Goeker M."/>
        </authorList>
    </citation>
    <scope>NUCLEOTIDE SEQUENCE [LARGE SCALE GENOMIC DNA]</scope>
    <source>
        <strain evidence="10 11">DSM 19830</strain>
    </source>
</reference>
<feature type="signal peptide" evidence="8">
    <location>
        <begin position="1"/>
        <end position="25"/>
    </location>
</feature>
<keyword evidence="5" id="KW-0472">Membrane</keyword>
<dbReference type="Gene3D" id="2.60.40.1120">
    <property type="entry name" value="Carboxypeptidase-like, regulatory domain"/>
    <property type="match status" value="1"/>
</dbReference>
<dbReference type="AlphaFoldDB" id="A0A2W7RCP8"/>
<dbReference type="OrthoDB" id="9768147at2"/>
<evidence type="ECO:0000256" key="7">
    <source>
        <dbReference type="SAM" id="MobiDB-lite"/>
    </source>
</evidence>
<evidence type="ECO:0000256" key="6">
    <source>
        <dbReference type="ARBA" id="ARBA00023237"/>
    </source>
</evidence>
<dbReference type="InterPro" id="IPR036942">
    <property type="entry name" value="Beta-barrel_TonB_sf"/>
</dbReference>
<keyword evidence="11" id="KW-1185">Reference proteome</keyword>
<keyword evidence="10" id="KW-0645">Protease</keyword>
<dbReference type="Pfam" id="PF13620">
    <property type="entry name" value="CarboxypepD_reg"/>
    <property type="match status" value="1"/>
</dbReference>
<evidence type="ECO:0000259" key="9">
    <source>
        <dbReference type="Pfam" id="PF25183"/>
    </source>
</evidence>
<accession>A0A2W7RCP8</accession>
<dbReference type="GO" id="GO:0009279">
    <property type="term" value="C:cell outer membrane"/>
    <property type="evidence" value="ECO:0007669"/>
    <property type="project" value="UniProtKB-SubCell"/>
</dbReference>
<keyword evidence="8" id="KW-0732">Signal</keyword>
<gene>
    <name evidence="10" type="ORF">LV85_03585</name>
</gene>
<feature type="chain" id="PRO_5015995316" evidence="8">
    <location>
        <begin position="26"/>
        <end position="1124"/>
    </location>
</feature>
<dbReference type="SUPFAM" id="SSF56935">
    <property type="entry name" value="Porins"/>
    <property type="match status" value="1"/>
</dbReference>
<keyword evidence="6" id="KW-0998">Cell outer membrane</keyword>
<dbReference type="EMBL" id="QKZT01000019">
    <property type="protein sequence ID" value="PZX48515.1"/>
    <property type="molecule type" value="Genomic_DNA"/>
</dbReference>
<keyword evidence="10" id="KW-0378">Hydrolase</keyword>
<dbReference type="InterPro" id="IPR039426">
    <property type="entry name" value="TonB-dep_rcpt-like"/>
</dbReference>
<dbReference type="Pfam" id="PF25183">
    <property type="entry name" value="OMP_b-brl_4"/>
    <property type="match status" value="1"/>
</dbReference>
<keyword evidence="2" id="KW-0813">Transport</keyword>
<dbReference type="GO" id="GO:0044718">
    <property type="term" value="P:siderophore transmembrane transport"/>
    <property type="evidence" value="ECO:0007669"/>
    <property type="project" value="TreeGrafter"/>
</dbReference>
<dbReference type="InterPro" id="IPR008969">
    <property type="entry name" value="CarboxyPept-like_regulatory"/>
</dbReference>
<evidence type="ECO:0000256" key="1">
    <source>
        <dbReference type="ARBA" id="ARBA00004571"/>
    </source>
</evidence>
<keyword evidence="10" id="KW-0121">Carboxypeptidase</keyword>
<evidence type="ECO:0000313" key="11">
    <source>
        <dbReference type="Proteomes" id="UP000248882"/>
    </source>
</evidence>
<evidence type="ECO:0000256" key="8">
    <source>
        <dbReference type="SAM" id="SignalP"/>
    </source>
</evidence>
<evidence type="ECO:0000256" key="4">
    <source>
        <dbReference type="ARBA" id="ARBA00022692"/>
    </source>
</evidence>